<dbReference type="HAMAP" id="MF_02128">
    <property type="entry name" value="TMP_kinase"/>
    <property type="match status" value="1"/>
</dbReference>
<reference evidence="4 5" key="1">
    <citation type="journal article" date="2015" name="Genome Announc.">
        <title>Draft Genome Sequence of Filamentous Marine Cyanobacterium Lyngbya confervoides Strain BDU141951.</title>
        <authorList>
            <person name="Chandrababunaidu M.M."/>
            <person name="Sen D."/>
            <person name="Tripathy S."/>
        </authorList>
    </citation>
    <scope>NUCLEOTIDE SEQUENCE [LARGE SCALE GENOMIC DNA]</scope>
    <source>
        <strain evidence="4 5">BDU141951</strain>
    </source>
</reference>
<comment type="catalytic activity">
    <reaction evidence="1">
        <text>thiamine phosphate + ATP = thiamine diphosphate + ADP</text>
        <dbReference type="Rhea" id="RHEA:15913"/>
        <dbReference type="ChEBI" id="CHEBI:30616"/>
        <dbReference type="ChEBI" id="CHEBI:37575"/>
        <dbReference type="ChEBI" id="CHEBI:58937"/>
        <dbReference type="ChEBI" id="CHEBI:456216"/>
        <dbReference type="EC" id="2.7.4.16"/>
    </reaction>
</comment>
<feature type="binding site" evidence="1">
    <location>
        <position position="225"/>
    </location>
    <ligand>
        <name>Mg(2+)</name>
        <dbReference type="ChEBI" id="CHEBI:18420"/>
        <label>3</label>
    </ligand>
</feature>
<dbReference type="PANTHER" id="PTHR30270:SF0">
    <property type="entry name" value="THIAMINE-MONOPHOSPHATE KINASE"/>
    <property type="match status" value="1"/>
</dbReference>
<gene>
    <name evidence="1 4" type="primary">thiL</name>
    <name evidence="4" type="ORF">QQ91_0001650</name>
</gene>
<feature type="binding site" evidence="1">
    <location>
        <position position="227"/>
    </location>
    <ligand>
        <name>ATP</name>
        <dbReference type="ChEBI" id="CHEBI:30616"/>
    </ligand>
</feature>
<dbReference type="NCBIfam" id="TIGR01379">
    <property type="entry name" value="thiL"/>
    <property type="match status" value="1"/>
</dbReference>
<evidence type="ECO:0000313" key="4">
    <source>
        <dbReference type="EMBL" id="MCM1981535.1"/>
    </source>
</evidence>
<dbReference type="Proteomes" id="UP000031561">
    <property type="component" value="Unassembled WGS sequence"/>
</dbReference>
<protein>
    <recommendedName>
        <fullName evidence="1">Thiamine-monophosphate kinase</fullName>
        <shortName evidence="1">TMP kinase</shortName>
        <shortName evidence="1">Thiamine-phosphate kinase</shortName>
        <ecNumber evidence="1">2.7.4.16</ecNumber>
    </recommendedName>
</protein>
<dbReference type="EC" id="2.7.4.16" evidence="1"/>
<keyword evidence="1" id="KW-0067">ATP-binding</keyword>
<dbReference type="InterPro" id="IPR036676">
    <property type="entry name" value="PurM-like_C_sf"/>
</dbReference>
<dbReference type="GO" id="GO:0009229">
    <property type="term" value="P:thiamine diphosphate biosynthetic process"/>
    <property type="evidence" value="ECO:0007669"/>
    <property type="project" value="UniProtKB-UniRule"/>
</dbReference>
<dbReference type="InterPro" id="IPR016188">
    <property type="entry name" value="PurM-like_N"/>
</dbReference>
<feature type="domain" description="PurM-like N-terminal" evidence="2">
    <location>
        <begin position="32"/>
        <end position="145"/>
    </location>
</feature>
<feature type="binding site" evidence="1">
    <location>
        <position position="58"/>
    </location>
    <ligand>
        <name>substrate</name>
    </ligand>
</feature>
<feature type="binding site" evidence="1">
    <location>
        <position position="153"/>
    </location>
    <ligand>
        <name>ATP</name>
        <dbReference type="ChEBI" id="CHEBI:30616"/>
    </ligand>
</feature>
<dbReference type="SUPFAM" id="SSF56042">
    <property type="entry name" value="PurM C-terminal domain-like"/>
    <property type="match status" value="1"/>
</dbReference>
<dbReference type="Gene3D" id="3.30.1330.10">
    <property type="entry name" value="PurM-like, N-terminal domain"/>
    <property type="match status" value="1"/>
</dbReference>
<comment type="miscellaneous">
    <text evidence="1">Reaction mechanism of ThiL seems to utilize a direct, inline transfer of the gamma-phosphate of ATP to TMP rather than a phosphorylated enzyme intermediate.</text>
</comment>
<feature type="binding site" evidence="1">
    <location>
        <position position="49"/>
    </location>
    <ligand>
        <name>Mg(2+)</name>
        <dbReference type="ChEBI" id="CHEBI:18420"/>
        <label>4</label>
    </ligand>
</feature>
<keyword evidence="1 4" id="KW-0808">Transferase</keyword>
<dbReference type="InterPro" id="IPR036921">
    <property type="entry name" value="PurM-like_N_sf"/>
</dbReference>
<evidence type="ECO:0000259" key="3">
    <source>
        <dbReference type="Pfam" id="PF02769"/>
    </source>
</evidence>
<proteinExistence type="inferred from homology"/>
<keyword evidence="1" id="KW-0784">Thiamine biosynthesis</keyword>
<evidence type="ECO:0000259" key="2">
    <source>
        <dbReference type="Pfam" id="PF00586"/>
    </source>
</evidence>
<dbReference type="AlphaFoldDB" id="A0ABD4SZJ1"/>
<dbReference type="PIRSF" id="PIRSF005303">
    <property type="entry name" value="Thiam_monoph_kin"/>
    <property type="match status" value="1"/>
</dbReference>
<keyword evidence="1 4" id="KW-0418">Kinase</keyword>
<keyword evidence="5" id="KW-1185">Reference proteome</keyword>
<dbReference type="InterPro" id="IPR010918">
    <property type="entry name" value="PurM-like_C_dom"/>
</dbReference>
<dbReference type="InterPro" id="IPR006283">
    <property type="entry name" value="ThiL-like"/>
</dbReference>
<organism evidence="4 5">
    <name type="scientific">Lyngbya confervoides BDU141951</name>
    <dbReference type="NCBI Taxonomy" id="1574623"/>
    <lineage>
        <taxon>Bacteria</taxon>
        <taxon>Bacillati</taxon>
        <taxon>Cyanobacteriota</taxon>
        <taxon>Cyanophyceae</taxon>
        <taxon>Oscillatoriophycideae</taxon>
        <taxon>Oscillatoriales</taxon>
        <taxon>Microcoleaceae</taxon>
        <taxon>Lyngbya</taxon>
    </lineage>
</organism>
<feature type="binding site" evidence="1">
    <location>
        <position position="80"/>
    </location>
    <ligand>
        <name>Mg(2+)</name>
        <dbReference type="ChEBI" id="CHEBI:18420"/>
        <label>4</label>
    </ligand>
</feature>
<evidence type="ECO:0000256" key="1">
    <source>
        <dbReference type="HAMAP-Rule" id="MF_02128"/>
    </source>
</evidence>
<feature type="binding site" evidence="1">
    <location>
        <position position="331"/>
    </location>
    <ligand>
        <name>substrate</name>
    </ligand>
</feature>
<dbReference type="GO" id="GO:0005524">
    <property type="term" value="F:ATP binding"/>
    <property type="evidence" value="ECO:0007669"/>
    <property type="project" value="UniProtKB-UniRule"/>
</dbReference>
<dbReference type="CDD" id="cd02194">
    <property type="entry name" value="ThiL"/>
    <property type="match status" value="1"/>
</dbReference>
<feature type="domain" description="PurM-like C-terminal" evidence="3">
    <location>
        <begin position="157"/>
        <end position="314"/>
    </location>
</feature>
<keyword evidence="1" id="KW-0460">Magnesium</keyword>
<dbReference type="SUPFAM" id="SSF55326">
    <property type="entry name" value="PurM N-terminal domain-like"/>
    <property type="match status" value="1"/>
</dbReference>
<dbReference type="GO" id="GO:0000287">
    <property type="term" value="F:magnesium ion binding"/>
    <property type="evidence" value="ECO:0007669"/>
    <property type="project" value="UniProtKB-UniRule"/>
</dbReference>
<feature type="binding site" evidence="1">
    <location>
        <position position="80"/>
    </location>
    <ligand>
        <name>Mg(2+)</name>
        <dbReference type="ChEBI" id="CHEBI:18420"/>
        <label>3</label>
    </ligand>
</feature>
<keyword evidence="1" id="KW-0547">Nucleotide-binding</keyword>
<feature type="binding site" evidence="1">
    <location>
        <position position="34"/>
    </location>
    <ligand>
        <name>Mg(2+)</name>
        <dbReference type="ChEBI" id="CHEBI:18420"/>
        <label>4</label>
    </ligand>
</feature>
<name>A0ABD4SZJ1_9CYAN</name>
<accession>A0ABD4SZJ1</accession>
<evidence type="ECO:0000313" key="5">
    <source>
        <dbReference type="Proteomes" id="UP000031561"/>
    </source>
</evidence>
<feature type="binding site" evidence="1">
    <location>
        <position position="278"/>
    </location>
    <ligand>
        <name>substrate</name>
    </ligand>
</feature>
<keyword evidence="1" id="KW-0479">Metal-binding</keyword>
<feature type="binding site" evidence="1">
    <location>
        <position position="51"/>
    </location>
    <ligand>
        <name>Mg(2+)</name>
        <dbReference type="ChEBI" id="CHEBI:18420"/>
        <label>2</label>
    </ligand>
</feature>
<feature type="binding site" evidence="1">
    <location>
        <position position="51"/>
    </location>
    <ligand>
        <name>Mg(2+)</name>
        <dbReference type="ChEBI" id="CHEBI:18420"/>
        <label>1</label>
    </ligand>
</feature>
<comment type="pathway">
    <text evidence="1">Cofactor biosynthesis; thiamine diphosphate biosynthesis; thiamine diphosphate from thiamine phosphate: step 1/1.</text>
</comment>
<dbReference type="Gene3D" id="3.90.650.10">
    <property type="entry name" value="PurM-like C-terminal domain"/>
    <property type="match status" value="1"/>
</dbReference>
<feature type="binding site" evidence="1">
    <location>
        <position position="110"/>
    </location>
    <ligand>
        <name>ATP</name>
        <dbReference type="ChEBI" id="CHEBI:30616"/>
    </ligand>
</feature>
<dbReference type="GO" id="GO:0009030">
    <property type="term" value="F:thiamine-phosphate kinase activity"/>
    <property type="evidence" value="ECO:0007669"/>
    <property type="project" value="UniProtKB-UniRule"/>
</dbReference>
<feature type="binding site" evidence="1">
    <location>
        <position position="128"/>
    </location>
    <ligand>
        <name>Mg(2+)</name>
        <dbReference type="ChEBI" id="CHEBI:18420"/>
        <label>1</label>
    </ligand>
</feature>
<dbReference type="PANTHER" id="PTHR30270">
    <property type="entry name" value="THIAMINE-MONOPHOSPHATE KINASE"/>
    <property type="match status" value="1"/>
</dbReference>
<dbReference type="GO" id="GO:0009228">
    <property type="term" value="P:thiamine biosynthetic process"/>
    <property type="evidence" value="ECO:0007669"/>
    <property type="project" value="UniProtKB-KW"/>
</dbReference>
<dbReference type="RefSeq" id="WP_166279163.1">
    <property type="nucleotide sequence ID" value="NZ_JTHE03000009.1"/>
</dbReference>
<comment type="caution">
    <text evidence="4">The sequence shown here is derived from an EMBL/GenBank/DDBJ whole genome shotgun (WGS) entry which is preliminary data.</text>
</comment>
<feature type="binding site" evidence="1">
    <location>
        <position position="34"/>
    </location>
    <ligand>
        <name>Mg(2+)</name>
        <dbReference type="ChEBI" id="CHEBI:18420"/>
        <label>3</label>
    </ligand>
</feature>
<dbReference type="Pfam" id="PF00586">
    <property type="entry name" value="AIRS"/>
    <property type="match status" value="1"/>
</dbReference>
<feature type="binding site" evidence="1">
    <location>
        <position position="228"/>
    </location>
    <ligand>
        <name>Mg(2+)</name>
        <dbReference type="ChEBI" id="CHEBI:18420"/>
        <label>5</label>
    </ligand>
</feature>
<feature type="binding site" evidence="1">
    <location>
        <position position="80"/>
    </location>
    <ligand>
        <name>Mg(2+)</name>
        <dbReference type="ChEBI" id="CHEBI:18420"/>
        <label>2</label>
    </ligand>
</feature>
<feature type="binding site" evidence="1">
    <location>
        <position position="50"/>
    </location>
    <ligand>
        <name>Mg(2+)</name>
        <dbReference type="ChEBI" id="CHEBI:18420"/>
        <label>1</label>
    </ligand>
</feature>
<comment type="similarity">
    <text evidence="1">Belongs to the thiamine-monophosphate kinase family.</text>
</comment>
<feature type="binding site" evidence="1">
    <location>
        <begin position="127"/>
        <end position="128"/>
    </location>
    <ligand>
        <name>ATP</name>
        <dbReference type="ChEBI" id="CHEBI:30616"/>
    </ligand>
</feature>
<dbReference type="Pfam" id="PF02769">
    <property type="entry name" value="AIRS_C"/>
    <property type="match status" value="1"/>
</dbReference>
<dbReference type="EMBL" id="JTHE03000009">
    <property type="protein sequence ID" value="MCM1981535.1"/>
    <property type="molecule type" value="Genomic_DNA"/>
</dbReference>
<comment type="function">
    <text evidence="1">Catalyzes the ATP-dependent phosphorylation of thiamine-monophosphate (TMP) to form thiamine-pyrophosphate (TPP), the active form of vitamin B1.</text>
</comment>
<sequence>MAASASNLTVGDLGEQGVLALLQGFCPAHIIGDDAALLTPNPGHQLVITTDVLVEGVHFSDRTTSARDVGWRSAAVNLSDLAAMGASPLGLTVGLGLPPGLSQHWLQEVYMGLSDCLQTYGGVIWGGDVVRSPTITVSITALGEVPDQGAILRHRAQPGHVLLATGWHGASRAGLELLLHPTWGGDLNPSDRAALLQAHQRPVPRFDVLQALRQCICPGTIAGMDSSDGLADAVVQLCRASQVGAILAQDQIPIHPALFRTRSLSPLQAQDWALYGGEDFELVLSLPPQAAAQLLPQLESGAAIIGQITPDLEVYLQGSGAPQRLSLESGFQHWSSPPLM</sequence>